<accession>A0A1K2IQ44</accession>
<reference evidence="3 4" key="1">
    <citation type="submission" date="2016-10" db="EMBL/GenBank/DDBJ databases">
        <authorList>
            <person name="de Groot N.N."/>
        </authorList>
    </citation>
    <scope>NUCLEOTIDE SEQUENCE [LARGE SCALE GENOMIC DNA]</scope>
    <source>
        <strain evidence="3 4">DSM 18180</strain>
    </source>
</reference>
<keyword evidence="2" id="KW-0732">Signal</keyword>
<evidence type="ECO:0000313" key="4">
    <source>
        <dbReference type="Proteomes" id="UP000182544"/>
    </source>
</evidence>
<dbReference type="AlphaFoldDB" id="A0A1K2IQ44"/>
<feature type="signal peptide" evidence="2">
    <location>
        <begin position="1"/>
        <end position="23"/>
    </location>
</feature>
<protein>
    <recommendedName>
        <fullName evidence="5">Adhesin domain-containing protein</fullName>
    </recommendedName>
</protein>
<dbReference type="OrthoDB" id="1420424at2"/>
<keyword evidence="4" id="KW-1185">Reference proteome</keyword>
<feature type="chain" id="PRO_5012543689" description="Adhesin domain-containing protein" evidence="2">
    <location>
        <begin position="24"/>
        <end position="528"/>
    </location>
</feature>
<keyword evidence="1" id="KW-0175">Coiled coil</keyword>
<dbReference type="RefSeq" id="WP_072403430.1">
    <property type="nucleotide sequence ID" value="NZ_FPKV01000004.1"/>
</dbReference>
<organism evidence="3 4">
    <name type="scientific">Flaviramulus basaltis</name>
    <dbReference type="NCBI Taxonomy" id="369401"/>
    <lineage>
        <taxon>Bacteria</taxon>
        <taxon>Pseudomonadati</taxon>
        <taxon>Bacteroidota</taxon>
        <taxon>Flavobacteriia</taxon>
        <taxon>Flavobacteriales</taxon>
        <taxon>Flavobacteriaceae</taxon>
        <taxon>Flaviramulus</taxon>
    </lineage>
</organism>
<gene>
    <name evidence="3" type="ORF">SAMN05428642_104257</name>
</gene>
<evidence type="ECO:0008006" key="5">
    <source>
        <dbReference type="Google" id="ProtNLM"/>
    </source>
</evidence>
<dbReference type="EMBL" id="FPKV01000004">
    <property type="protein sequence ID" value="SFZ94573.1"/>
    <property type="molecule type" value="Genomic_DNA"/>
</dbReference>
<evidence type="ECO:0000256" key="2">
    <source>
        <dbReference type="SAM" id="SignalP"/>
    </source>
</evidence>
<feature type="coiled-coil region" evidence="1">
    <location>
        <begin position="265"/>
        <end position="320"/>
    </location>
</feature>
<name>A0A1K2IQ44_9FLAO</name>
<dbReference type="STRING" id="369401.SAMN05428642_104257"/>
<sequence length="528" mass="60243">MNNTIIKIKLYAFCFLITGSLLAQQKLTKVSQSINVNKDVVIDLNTSHTNIIIDTWNKSTVEIEAYIEGEKLNKEELKEALKLWDVDIDATNDKVSIKTKGEGGSNVWTYSTSSEQGDSDAVNAMLTELKFEIAELPEMNFDFHFDMPEMAEMPEFPELPELPEGVGSMEFDYKAYKRDGDKYLEKYSQKFENLYGEDYAKKMEAWGERFGEEWGEKYGKKMEEWAKNFESKMNSEEYTKKMEAWGEKFGEDYGKKMEAWGERFAAQMERQAERIEAQAERTAAEQERLQDMHEKRVELHKKVAKEHEKHAKEREKLAEKRRVLVEKLVSPESNSNVKKTIKIKMPKGAKLKVNVRHGEIEFAANIDNLKADLSHTKFTAYSVNGSSTSINASYSPVHVTNWNLGELNLNYVKNVELKNVKHLVLNSISSNIDIENLIGSAVVDGNIGDLNILNIDDAFSNLNVILQNIDAVIKLPKVDYNLQYKGTRSRFVHPKKTSKDNTSNFSTGDLANGKSIVVNAKYSNITMQ</sequence>
<evidence type="ECO:0000256" key="1">
    <source>
        <dbReference type="SAM" id="Coils"/>
    </source>
</evidence>
<evidence type="ECO:0000313" key="3">
    <source>
        <dbReference type="EMBL" id="SFZ94573.1"/>
    </source>
</evidence>
<dbReference type="Proteomes" id="UP000182544">
    <property type="component" value="Unassembled WGS sequence"/>
</dbReference>
<proteinExistence type="predicted"/>